<dbReference type="PANTHER" id="PTHR45947:SF3">
    <property type="entry name" value="SULFOQUINOVOSYL TRANSFERASE SQD2"/>
    <property type="match status" value="1"/>
</dbReference>
<reference evidence="3 4" key="1">
    <citation type="journal article" date="2016" name="Nat. Commun.">
        <title>Thousands of microbial genomes shed light on interconnected biogeochemical processes in an aquifer system.</title>
        <authorList>
            <person name="Anantharaman K."/>
            <person name="Brown C.T."/>
            <person name="Hug L.A."/>
            <person name="Sharon I."/>
            <person name="Castelle C.J."/>
            <person name="Probst A.J."/>
            <person name="Thomas B.C."/>
            <person name="Singh A."/>
            <person name="Wilkins M.J."/>
            <person name="Karaoz U."/>
            <person name="Brodie E.L."/>
            <person name="Williams K.H."/>
            <person name="Hubbard S.S."/>
            <person name="Banfield J.F."/>
        </authorList>
    </citation>
    <scope>NUCLEOTIDE SEQUENCE [LARGE SCALE GENOMIC DNA]</scope>
</reference>
<dbReference type="Proteomes" id="UP000176376">
    <property type="component" value="Unassembled WGS sequence"/>
</dbReference>
<dbReference type="Gene3D" id="3.40.50.2000">
    <property type="entry name" value="Glycogen Phosphorylase B"/>
    <property type="match status" value="2"/>
</dbReference>
<feature type="domain" description="Glycosyl transferase family 1" evidence="1">
    <location>
        <begin position="214"/>
        <end position="345"/>
    </location>
</feature>
<dbReference type="Pfam" id="PF00534">
    <property type="entry name" value="Glycos_transf_1"/>
    <property type="match status" value="1"/>
</dbReference>
<dbReference type="SUPFAM" id="SSF53756">
    <property type="entry name" value="UDP-Glycosyltransferase/glycogen phosphorylase"/>
    <property type="match status" value="1"/>
</dbReference>
<sequence>MSFDTIIPMRIALVHDQLYEFGGAERVFRSLCNIFPKADIYTAFVDKNRLANFAPELTDRKISTSFISRIPFITRLYSPLRFLAPKIWESFDFSGNDLVISSSGWYMCKGLITKKPTMHISYLHHPPRYLYGYETAMEWQRYLPIKIYGNLINHFLRIWDYESSQRPDYFIANSEETRMRIEKFYRRDSIVIYPPVSIPKNIKVSGFRLQVSDYYVTVSRLQKAKHIEVLIKAANEMKFHLRIVGDGKDRKYLESIAGTTVKFLGNISDSEFDKLYSGARAFLFASVDEEFGIAPVEAMGYGVPVIAYRSGGLIETVKDGQNGFLYDDLTASSLVQSIKRLDKMSSQQYLQMRLVTRQEAEKYSEDKFKKQILSFVEKIRKA</sequence>
<evidence type="ECO:0000313" key="4">
    <source>
        <dbReference type="Proteomes" id="UP000176376"/>
    </source>
</evidence>
<protein>
    <submittedName>
        <fullName evidence="3">Uncharacterized protein</fullName>
    </submittedName>
</protein>
<proteinExistence type="predicted"/>
<organism evidence="3 4">
    <name type="scientific">Candidatus Roizmanbacteria bacterium RIFCSPLOWO2_02_FULL_38_10</name>
    <dbReference type="NCBI Taxonomy" id="1802074"/>
    <lineage>
        <taxon>Bacteria</taxon>
        <taxon>Candidatus Roizmaniibacteriota</taxon>
    </lineage>
</organism>
<dbReference type="STRING" id="1802074.A3J15_00775"/>
<dbReference type="GO" id="GO:0016757">
    <property type="term" value="F:glycosyltransferase activity"/>
    <property type="evidence" value="ECO:0007669"/>
    <property type="project" value="InterPro"/>
</dbReference>
<gene>
    <name evidence="3" type="ORF">A3J15_00775</name>
</gene>
<evidence type="ECO:0000259" key="2">
    <source>
        <dbReference type="Pfam" id="PF13439"/>
    </source>
</evidence>
<name>A0A1F7JMW5_9BACT</name>
<dbReference type="InterPro" id="IPR028098">
    <property type="entry name" value="Glyco_trans_4-like_N"/>
</dbReference>
<feature type="domain" description="Glycosyltransferase subfamily 4-like N-terminal" evidence="2">
    <location>
        <begin position="21"/>
        <end position="196"/>
    </location>
</feature>
<dbReference type="InterPro" id="IPR050194">
    <property type="entry name" value="Glycosyltransferase_grp1"/>
</dbReference>
<evidence type="ECO:0000313" key="3">
    <source>
        <dbReference type="EMBL" id="OGK56917.1"/>
    </source>
</evidence>
<dbReference type="Pfam" id="PF13439">
    <property type="entry name" value="Glyco_transf_4"/>
    <property type="match status" value="1"/>
</dbReference>
<dbReference type="EMBL" id="MGAY01000019">
    <property type="protein sequence ID" value="OGK56917.1"/>
    <property type="molecule type" value="Genomic_DNA"/>
</dbReference>
<evidence type="ECO:0000259" key="1">
    <source>
        <dbReference type="Pfam" id="PF00534"/>
    </source>
</evidence>
<comment type="caution">
    <text evidence="3">The sequence shown here is derived from an EMBL/GenBank/DDBJ whole genome shotgun (WGS) entry which is preliminary data.</text>
</comment>
<dbReference type="PANTHER" id="PTHR45947">
    <property type="entry name" value="SULFOQUINOVOSYL TRANSFERASE SQD2"/>
    <property type="match status" value="1"/>
</dbReference>
<dbReference type="AlphaFoldDB" id="A0A1F7JMW5"/>
<accession>A0A1F7JMW5</accession>
<dbReference type="InterPro" id="IPR001296">
    <property type="entry name" value="Glyco_trans_1"/>
</dbReference>